<evidence type="ECO:0000256" key="3">
    <source>
        <dbReference type="ARBA" id="ARBA00022577"/>
    </source>
</evidence>
<dbReference type="Proteomes" id="UP000230069">
    <property type="component" value="Unassembled WGS sequence"/>
</dbReference>
<sequence>MVSKQSIITLLVICFVFSSIGNEVVAQPSSDCNFVGRCNNNSDCRAICKSRSEPGICVPGANGQLQCCCINAKY</sequence>
<comment type="similarity">
    <text evidence="1">Belongs to the DEFL family.</text>
</comment>
<dbReference type="InParanoid" id="A0A2G5ETE9"/>
<keyword evidence="2" id="KW-0929">Antimicrobial</keyword>
<feature type="chain" id="PRO_5013781073" description="Knottin scorpion toxin-like domain-containing protein" evidence="5">
    <location>
        <begin position="27"/>
        <end position="74"/>
    </location>
</feature>
<feature type="signal peptide" evidence="5">
    <location>
        <begin position="1"/>
        <end position="26"/>
    </location>
</feature>
<evidence type="ECO:0000313" key="6">
    <source>
        <dbReference type="EMBL" id="PIA59038.1"/>
    </source>
</evidence>
<organism evidence="6 7">
    <name type="scientific">Aquilegia coerulea</name>
    <name type="common">Rocky mountain columbine</name>
    <dbReference type="NCBI Taxonomy" id="218851"/>
    <lineage>
        <taxon>Eukaryota</taxon>
        <taxon>Viridiplantae</taxon>
        <taxon>Streptophyta</taxon>
        <taxon>Embryophyta</taxon>
        <taxon>Tracheophyta</taxon>
        <taxon>Spermatophyta</taxon>
        <taxon>Magnoliopsida</taxon>
        <taxon>Ranunculales</taxon>
        <taxon>Ranunculaceae</taxon>
        <taxon>Thalictroideae</taxon>
        <taxon>Aquilegia</taxon>
    </lineage>
</organism>
<dbReference type="PANTHER" id="PTHR48224:SF1">
    <property type="entry name" value="DEFENSIN-LIKE PROTEIN 270"/>
    <property type="match status" value="1"/>
</dbReference>
<keyword evidence="4" id="KW-0611">Plant defense</keyword>
<accession>A0A2G5ETE9</accession>
<gene>
    <name evidence="6" type="ORF">AQUCO_00400117v1</name>
</gene>
<evidence type="ECO:0000313" key="7">
    <source>
        <dbReference type="Proteomes" id="UP000230069"/>
    </source>
</evidence>
<protein>
    <recommendedName>
        <fullName evidence="8">Knottin scorpion toxin-like domain-containing protein</fullName>
    </recommendedName>
</protein>
<reference evidence="6 7" key="1">
    <citation type="submission" date="2017-09" db="EMBL/GenBank/DDBJ databases">
        <title>WGS assembly of Aquilegia coerulea Goldsmith.</title>
        <authorList>
            <person name="Hodges S."/>
            <person name="Kramer E."/>
            <person name="Nordborg M."/>
            <person name="Tomkins J."/>
            <person name="Borevitz J."/>
            <person name="Derieg N."/>
            <person name="Yan J."/>
            <person name="Mihaltcheva S."/>
            <person name="Hayes R.D."/>
            <person name="Rokhsar D."/>
        </authorList>
    </citation>
    <scope>NUCLEOTIDE SEQUENCE [LARGE SCALE GENOMIC DNA]</scope>
    <source>
        <strain evidence="7">cv. Goldsmith</strain>
    </source>
</reference>
<dbReference type="InterPro" id="IPR010851">
    <property type="entry name" value="DEFL"/>
</dbReference>
<dbReference type="PANTHER" id="PTHR48224">
    <property type="entry name" value="DEFENSIN-LIKE PROTEIN 270-RELATED"/>
    <property type="match status" value="1"/>
</dbReference>
<dbReference type="GO" id="GO:0031640">
    <property type="term" value="P:killing of cells of another organism"/>
    <property type="evidence" value="ECO:0007669"/>
    <property type="project" value="UniProtKB-KW"/>
</dbReference>
<keyword evidence="7" id="KW-1185">Reference proteome</keyword>
<evidence type="ECO:0000256" key="2">
    <source>
        <dbReference type="ARBA" id="ARBA00022529"/>
    </source>
</evidence>
<evidence type="ECO:0008006" key="8">
    <source>
        <dbReference type="Google" id="ProtNLM"/>
    </source>
</evidence>
<evidence type="ECO:0000256" key="1">
    <source>
        <dbReference type="ARBA" id="ARBA00006722"/>
    </source>
</evidence>
<dbReference type="GO" id="GO:0050832">
    <property type="term" value="P:defense response to fungus"/>
    <property type="evidence" value="ECO:0007669"/>
    <property type="project" value="UniProtKB-KW"/>
</dbReference>
<proteinExistence type="inferred from homology"/>
<name>A0A2G5ETE9_AQUCA</name>
<dbReference type="EMBL" id="KZ305021">
    <property type="protein sequence ID" value="PIA59038.1"/>
    <property type="molecule type" value="Genomic_DNA"/>
</dbReference>
<keyword evidence="5" id="KW-0732">Signal</keyword>
<evidence type="ECO:0000256" key="5">
    <source>
        <dbReference type="SAM" id="SignalP"/>
    </source>
</evidence>
<evidence type="ECO:0000256" key="4">
    <source>
        <dbReference type="ARBA" id="ARBA00022821"/>
    </source>
</evidence>
<dbReference type="AlphaFoldDB" id="A0A2G5ETE9"/>
<dbReference type="Pfam" id="PF25052">
    <property type="entry name" value="AtDEF-like"/>
    <property type="match status" value="1"/>
</dbReference>
<keyword evidence="3" id="KW-0295">Fungicide</keyword>